<dbReference type="InterPro" id="IPR011990">
    <property type="entry name" value="TPR-like_helical_dom_sf"/>
</dbReference>
<keyword evidence="1" id="KW-0677">Repeat</keyword>
<dbReference type="NCBIfam" id="TIGR00756">
    <property type="entry name" value="PPR"/>
    <property type="match status" value="1"/>
</dbReference>
<dbReference type="GO" id="GO:0003723">
    <property type="term" value="F:RNA binding"/>
    <property type="evidence" value="ECO:0007669"/>
    <property type="project" value="InterPro"/>
</dbReference>
<keyword evidence="2" id="KW-0809">Transit peptide</keyword>
<accession>A0AAD8X883</accession>
<name>A0AAD8X883_LOLMU</name>
<feature type="repeat" description="PPR" evidence="3">
    <location>
        <begin position="78"/>
        <end position="110"/>
    </location>
</feature>
<dbReference type="AlphaFoldDB" id="A0AAD8X883"/>
<evidence type="ECO:0000313" key="5">
    <source>
        <dbReference type="Proteomes" id="UP001231189"/>
    </source>
</evidence>
<dbReference type="PANTHER" id="PTHR47926:SF415">
    <property type="entry name" value="PENTATRICOPEPTIDE REPEAT-CONTAINING PROTEIN"/>
    <property type="match status" value="1"/>
</dbReference>
<reference evidence="4" key="1">
    <citation type="submission" date="2023-07" db="EMBL/GenBank/DDBJ databases">
        <title>A chromosome-level genome assembly of Lolium multiflorum.</title>
        <authorList>
            <person name="Chen Y."/>
            <person name="Copetti D."/>
            <person name="Kolliker R."/>
            <person name="Studer B."/>
        </authorList>
    </citation>
    <scope>NUCLEOTIDE SEQUENCE</scope>
    <source>
        <strain evidence="4">02402/16</strain>
        <tissue evidence="4">Leaf</tissue>
    </source>
</reference>
<evidence type="ECO:0008006" key="6">
    <source>
        <dbReference type="Google" id="ProtNLM"/>
    </source>
</evidence>
<dbReference type="PANTHER" id="PTHR47926">
    <property type="entry name" value="PENTATRICOPEPTIDE REPEAT-CONTAINING PROTEIN"/>
    <property type="match status" value="1"/>
</dbReference>
<proteinExistence type="predicted"/>
<dbReference type="InterPro" id="IPR002885">
    <property type="entry name" value="PPR_rpt"/>
</dbReference>
<dbReference type="InterPro" id="IPR046960">
    <property type="entry name" value="PPR_At4g14850-like_plant"/>
</dbReference>
<organism evidence="4 5">
    <name type="scientific">Lolium multiflorum</name>
    <name type="common">Italian ryegrass</name>
    <name type="synonym">Lolium perenne subsp. multiflorum</name>
    <dbReference type="NCBI Taxonomy" id="4521"/>
    <lineage>
        <taxon>Eukaryota</taxon>
        <taxon>Viridiplantae</taxon>
        <taxon>Streptophyta</taxon>
        <taxon>Embryophyta</taxon>
        <taxon>Tracheophyta</taxon>
        <taxon>Spermatophyta</taxon>
        <taxon>Magnoliopsida</taxon>
        <taxon>Liliopsida</taxon>
        <taxon>Poales</taxon>
        <taxon>Poaceae</taxon>
        <taxon>BOP clade</taxon>
        <taxon>Pooideae</taxon>
        <taxon>Poodae</taxon>
        <taxon>Poeae</taxon>
        <taxon>Poeae Chloroplast Group 2 (Poeae type)</taxon>
        <taxon>Loliodinae</taxon>
        <taxon>Loliinae</taxon>
        <taxon>Lolium</taxon>
    </lineage>
</organism>
<evidence type="ECO:0000256" key="2">
    <source>
        <dbReference type="ARBA" id="ARBA00022946"/>
    </source>
</evidence>
<dbReference type="Pfam" id="PF01535">
    <property type="entry name" value="PPR"/>
    <property type="match status" value="2"/>
</dbReference>
<comment type="caution">
    <text evidence="4">The sequence shown here is derived from an EMBL/GenBank/DDBJ whole genome shotgun (WGS) entry which is preliminary data.</text>
</comment>
<evidence type="ECO:0000256" key="3">
    <source>
        <dbReference type="PROSITE-ProRule" id="PRU00708"/>
    </source>
</evidence>
<protein>
    <recommendedName>
        <fullName evidence="6">Pentatricopeptide repeat-containing protein</fullName>
    </recommendedName>
</protein>
<keyword evidence="5" id="KW-1185">Reference proteome</keyword>
<dbReference type="Gene3D" id="1.25.40.10">
    <property type="entry name" value="Tetratricopeptide repeat domain"/>
    <property type="match status" value="1"/>
</dbReference>
<dbReference type="PROSITE" id="PS51375">
    <property type="entry name" value="PPR"/>
    <property type="match status" value="1"/>
</dbReference>
<dbReference type="GO" id="GO:0009451">
    <property type="term" value="P:RNA modification"/>
    <property type="evidence" value="ECO:0007669"/>
    <property type="project" value="InterPro"/>
</dbReference>
<evidence type="ECO:0000256" key="1">
    <source>
        <dbReference type="ARBA" id="ARBA00022737"/>
    </source>
</evidence>
<gene>
    <name evidence="4" type="ORF">QYE76_014499</name>
</gene>
<dbReference type="EMBL" id="JAUUTY010000001">
    <property type="protein sequence ID" value="KAK1697802.1"/>
    <property type="molecule type" value="Genomic_DNA"/>
</dbReference>
<sequence length="110" mass="11871">MLEQGPEVLQAEACSYHGQNAADTIAGGQADMFRITDDAEVGHARRDAVSWSMVILAHASLGQMRKSRALFNSMPEKTIVSWTALVSGYTAAGDFSGAVEAFRLMQMEGF</sequence>
<evidence type="ECO:0000313" key="4">
    <source>
        <dbReference type="EMBL" id="KAK1697802.1"/>
    </source>
</evidence>
<dbReference type="Proteomes" id="UP001231189">
    <property type="component" value="Unassembled WGS sequence"/>
</dbReference>